<dbReference type="GO" id="GO:0032588">
    <property type="term" value="C:trans-Golgi network membrane"/>
    <property type="evidence" value="ECO:0007669"/>
    <property type="project" value="InterPro"/>
</dbReference>
<evidence type="ECO:0000313" key="2">
    <source>
        <dbReference type="Proteomes" id="UP000887569"/>
    </source>
</evidence>
<accession>A0A914ZJB4</accession>
<evidence type="ECO:0000313" key="4">
    <source>
        <dbReference type="WBParaSite" id="PgB05_g057_t11"/>
    </source>
</evidence>
<dbReference type="GO" id="GO:0030121">
    <property type="term" value="C:AP-1 adaptor complex"/>
    <property type="evidence" value="ECO:0007669"/>
    <property type="project" value="TreeGrafter"/>
</dbReference>
<dbReference type="PANTHER" id="PTHR16156:SF10">
    <property type="entry name" value="AFTIPHILIN-RELATED"/>
    <property type="match status" value="1"/>
</dbReference>
<keyword evidence="2" id="KW-1185">Reference proteome</keyword>
<dbReference type="WBParaSite" id="PgB05_g057_t11">
    <property type="protein sequence ID" value="PgB05_g057_t11"/>
    <property type="gene ID" value="PgB05_g057"/>
</dbReference>
<dbReference type="GO" id="GO:0030276">
    <property type="term" value="F:clathrin binding"/>
    <property type="evidence" value="ECO:0007669"/>
    <property type="project" value="InterPro"/>
</dbReference>
<feature type="region of interest" description="Disordered" evidence="1">
    <location>
        <begin position="151"/>
        <end position="202"/>
    </location>
</feature>
<proteinExistence type="predicted"/>
<sequence>MFEDGPPPLPPPLPPVDVIADGALADLNDDSRFTAVADDDVNVNDDIVSYSPPGIPNFDPEVFIGVAQPTVIFEPVRDTSSTVANGTYETSKAGSNTERGNSSTESPSRFSLNHSVAVHGELTEEVWSLERRRPSGNVEENETHFVSEKFVLSSGSDHPDGSTISTEQEHVDAELQPNGPDDRVSEIRSKSQADEPRHQESSIFDKKVGVLLKRNRSADEVEVVSGKLLEPSSASSSFLEGTGNASTALSGVFEEENAKSQLESDEDFGDFEEFVEFPSTHAKNDMVAKTNEEQDEFVGWAAFESASSGSHKSNDEGDNGWAADFANAPTLPAHVQQQTFTSILQQHADMQLCALHEIYDGDSLWTTDNVAWDDSESEPESSHDEMESVVGDLDGTDVAVDNLKPWQSLWLAISIVEEALALKMQWTHSAFYSDFLDSLNLDANLAMMRNSNLPAFAQQLDESAILQPMTSIDASNDKSGMTSHGSSQSFSLAQFNSSSGLPSNVSKASVSLDMLASRRSSVQSAQRPKSVPVDSLAVPPAQFDWGNSGLTNPLTAGSISASSALLDLDFLTANESRIVTIAGRSSTTADISAALQKDLAALGLDASGMATQKETTLNNTTENKASLLEQLMRKGTQEHKYTPPSELSLDARALHDRLPDLDYMLANVLLFPMANR</sequence>
<organism evidence="2 4">
    <name type="scientific">Parascaris univalens</name>
    <name type="common">Nematode worm</name>
    <dbReference type="NCBI Taxonomy" id="6257"/>
    <lineage>
        <taxon>Eukaryota</taxon>
        <taxon>Metazoa</taxon>
        <taxon>Ecdysozoa</taxon>
        <taxon>Nematoda</taxon>
        <taxon>Chromadorea</taxon>
        <taxon>Rhabditida</taxon>
        <taxon>Spirurina</taxon>
        <taxon>Ascaridomorpha</taxon>
        <taxon>Ascaridoidea</taxon>
        <taxon>Ascarididae</taxon>
        <taxon>Parascaris</taxon>
    </lineage>
</organism>
<dbReference type="AlphaFoldDB" id="A0A914ZJB4"/>
<reference evidence="3 4" key="1">
    <citation type="submission" date="2022-11" db="UniProtKB">
        <authorList>
            <consortium name="WormBaseParasite"/>
        </authorList>
    </citation>
    <scope>IDENTIFICATION</scope>
</reference>
<dbReference type="PANTHER" id="PTHR16156">
    <property type="entry name" value="AFTIPHILIN A-RELATED"/>
    <property type="match status" value="1"/>
</dbReference>
<feature type="region of interest" description="Disordered" evidence="1">
    <location>
        <begin position="83"/>
        <end position="111"/>
    </location>
</feature>
<name>A0A914ZJB4_PARUN</name>
<feature type="compositionally biased region" description="Basic and acidic residues" evidence="1">
    <location>
        <begin position="180"/>
        <end position="202"/>
    </location>
</feature>
<dbReference type="Proteomes" id="UP000887569">
    <property type="component" value="Unplaced"/>
</dbReference>
<dbReference type="InterPro" id="IPR046359">
    <property type="entry name" value="Aftin-like"/>
</dbReference>
<evidence type="ECO:0000256" key="1">
    <source>
        <dbReference type="SAM" id="MobiDB-lite"/>
    </source>
</evidence>
<evidence type="ECO:0000313" key="3">
    <source>
        <dbReference type="WBParaSite" id="PgB05_g057_t04"/>
    </source>
</evidence>
<dbReference type="WBParaSite" id="PgB05_g057_t04">
    <property type="protein sequence ID" value="PgB05_g057_t04"/>
    <property type="gene ID" value="PgB05_g057"/>
</dbReference>
<protein>
    <submittedName>
        <fullName evidence="3 4">Aftiphilin clathrin-binding box domain-containing protein</fullName>
    </submittedName>
</protein>